<dbReference type="HOGENOM" id="CLU_2599561_0_0_6"/>
<dbReference type="AlphaFoldDB" id="G9ZDJ7"/>
<reference evidence="1 2" key="1">
    <citation type="submission" date="2011-08" db="EMBL/GenBank/DDBJ databases">
        <authorList>
            <person name="Weinstock G."/>
            <person name="Sodergren E."/>
            <person name="Clifton S."/>
            <person name="Fulton L."/>
            <person name="Fulton B."/>
            <person name="Courtney L."/>
            <person name="Fronick C."/>
            <person name="Harrison M."/>
            <person name="Strong C."/>
            <person name="Farmer C."/>
            <person name="Delahaunty K."/>
            <person name="Markovic C."/>
            <person name="Hall O."/>
            <person name="Minx P."/>
            <person name="Tomlinson C."/>
            <person name="Mitreva M."/>
            <person name="Hou S."/>
            <person name="Chen J."/>
            <person name="Wollam A."/>
            <person name="Pepin K.H."/>
            <person name="Johnson M."/>
            <person name="Bhonagiri V."/>
            <person name="Zhang X."/>
            <person name="Suruliraj S."/>
            <person name="Warren W."/>
            <person name="Chinwalla A."/>
            <person name="Mardis E.R."/>
            <person name="Wilson R.K."/>
        </authorList>
    </citation>
    <scope>NUCLEOTIDE SEQUENCE [LARGE SCALE GENOMIC DNA]</scope>
    <source>
        <strain evidence="1 2">F0432</strain>
    </source>
</reference>
<name>G9ZDJ7_9GAMM</name>
<dbReference type="STRING" id="797473.HMPREF9080_00831"/>
<comment type="caution">
    <text evidence="1">The sequence shown here is derived from an EMBL/GenBank/DDBJ whole genome shotgun (WGS) entry which is preliminary data.</text>
</comment>
<protein>
    <submittedName>
        <fullName evidence="1">Uncharacterized protein</fullName>
    </submittedName>
</protein>
<dbReference type="Proteomes" id="UP000004750">
    <property type="component" value="Unassembled WGS sequence"/>
</dbReference>
<evidence type="ECO:0000313" key="1">
    <source>
        <dbReference type="EMBL" id="EHM55323.1"/>
    </source>
</evidence>
<dbReference type="EMBL" id="AGCM01000042">
    <property type="protein sequence ID" value="EHM55323.1"/>
    <property type="molecule type" value="Genomic_DNA"/>
</dbReference>
<accession>G9ZDJ7</accession>
<dbReference type="RefSeq" id="WP_006984850.1">
    <property type="nucleotide sequence ID" value="NZ_JH417904.1"/>
</dbReference>
<proteinExistence type="predicted"/>
<sequence>MIEMTLLAMLLAYSIYITWQEAKIGYLKSRIEWRNADCATQAQTIEDLKAELAAAHTELARIKDIAESTLQSKGGRDDA</sequence>
<evidence type="ECO:0000313" key="2">
    <source>
        <dbReference type="Proteomes" id="UP000004750"/>
    </source>
</evidence>
<gene>
    <name evidence="1" type="ORF">HMPREF9080_00831</name>
</gene>
<organism evidence="1 2">
    <name type="scientific">Cardiobacterium valvarum F0432</name>
    <dbReference type="NCBI Taxonomy" id="797473"/>
    <lineage>
        <taxon>Bacteria</taxon>
        <taxon>Pseudomonadati</taxon>
        <taxon>Pseudomonadota</taxon>
        <taxon>Gammaproteobacteria</taxon>
        <taxon>Cardiobacteriales</taxon>
        <taxon>Cardiobacteriaceae</taxon>
        <taxon>Cardiobacterium</taxon>
    </lineage>
</organism>